<dbReference type="Proteomes" id="UP001174677">
    <property type="component" value="Chromosome 13"/>
</dbReference>
<feature type="compositionally biased region" description="Polar residues" evidence="1">
    <location>
        <begin position="252"/>
        <end position="263"/>
    </location>
</feature>
<name>A0ABQ9LD89_HEVBR</name>
<evidence type="ECO:0000313" key="3">
    <source>
        <dbReference type="Proteomes" id="UP001174677"/>
    </source>
</evidence>
<feature type="compositionally biased region" description="Basic and acidic residues" evidence="1">
    <location>
        <begin position="150"/>
        <end position="164"/>
    </location>
</feature>
<feature type="region of interest" description="Disordered" evidence="1">
    <location>
        <begin position="223"/>
        <end position="277"/>
    </location>
</feature>
<feature type="compositionally biased region" description="Acidic residues" evidence="1">
    <location>
        <begin position="227"/>
        <end position="238"/>
    </location>
</feature>
<feature type="compositionally biased region" description="Basic residues" evidence="1">
    <location>
        <begin position="266"/>
        <end position="277"/>
    </location>
</feature>
<feature type="compositionally biased region" description="Basic and acidic residues" evidence="1">
    <location>
        <begin position="38"/>
        <end position="53"/>
    </location>
</feature>
<evidence type="ECO:0000313" key="2">
    <source>
        <dbReference type="EMBL" id="KAJ9163936.1"/>
    </source>
</evidence>
<dbReference type="EMBL" id="JARPOI010000013">
    <property type="protein sequence ID" value="KAJ9163936.1"/>
    <property type="molecule type" value="Genomic_DNA"/>
</dbReference>
<gene>
    <name evidence="2" type="ORF">P3X46_023557</name>
</gene>
<protein>
    <submittedName>
        <fullName evidence="2">Uncharacterized protein</fullName>
    </submittedName>
</protein>
<evidence type="ECO:0000256" key="1">
    <source>
        <dbReference type="SAM" id="MobiDB-lite"/>
    </source>
</evidence>
<feature type="compositionally biased region" description="Acidic residues" evidence="1">
    <location>
        <begin position="183"/>
        <end position="193"/>
    </location>
</feature>
<comment type="caution">
    <text evidence="2">The sequence shown here is derived from an EMBL/GenBank/DDBJ whole genome shotgun (WGS) entry which is preliminary data.</text>
</comment>
<feature type="compositionally biased region" description="Basic and acidic residues" evidence="1">
    <location>
        <begin position="115"/>
        <end position="125"/>
    </location>
</feature>
<accession>A0ABQ9LD89</accession>
<proteinExistence type="predicted"/>
<reference evidence="2" key="1">
    <citation type="journal article" date="2023" name="Plant Biotechnol. J.">
        <title>Chromosome-level wild Hevea brasiliensis genome provides new tools for genomic-assisted breeding and valuable loci to elevate rubber yield.</title>
        <authorList>
            <person name="Cheng H."/>
            <person name="Song X."/>
            <person name="Hu Y."/>
            <person name="Wu T."/>
            <person name="Yang Q."/>
            <person name="An Z."/>
            <person name="Feng S."/>
            <person name="Deng Z."/>
            <person name="Wu W."/>
            <person name="Zeng X."/>
            <person name="Tu M."/>
            <person name="Wang X."/>
            <person name="Huang H."/>
        </authorList>
    </citation>
    <scope>NUCLEOTIDE SEQUENCE</scope>
    <source>
        <strain evidence="2">MT/VB/25A 57/8</strain>
    </source>
</reference>
<sequence>MGCSGSKFDSKAESVPTRLRPLLRRKFEEMRRRKHGLSLKDDGSATLSKKELLKFGVSDDDNSSQPQDVDHKSISSQEDHGLKVVPPPESVETAPKNKMDPNKVVETAPLPPAKPSKDVEHDQKAVEVPSPAGSPKESDESKKQKNIQQDCKDEDKEEGAEVKAVEAMPGVAEMQETKTTGDENGEETEEEEENGRLGSLTQECNCPGSPSFRVFFIESLDNIKEDDGIDKDDDDDDDSDKKSQCEVCPSAIESTDNSEAGSETKTKKKAKRRIRLRRVIPKGRPGAVRNLLNVKSCYNPACSGHDNGHLLDEKAVA</sequence>
<feature type="compositionally biased region" description="Basic and acidic residues" evidence="1">
    <location>
        <begin position="68"/>
        <end position="82"/>
    </location>
</feature>
<keyword evidence="3" id="KW-1185">Reference proteome</keyword>
<feature type="region of interest" description="Disordered" evidence="1">
    <location>
        <begin position="1"/>
        <end position="204"/>
    </location>
</feature>
<organism evidence="2 3">
    <name type="scientific">Hevea brasiliensis</name>
    <name type="common">Para rubber tree</name>
    <name type="synonym">Siphonia brasiliensis</name>
    <dbReference type="NCBI Taxonomy" id="3981"/>
    <lineage>
        <taxon>Eukaryota</taxon>
        <taxon>Viridiplantae</taxon>
        <taxon>Streptophyta</taxon>
        <taxon>Embryophyta</taxon>
        <taxon>Tracheophyta</taxon>
        <taxon>Spermatophyta</taxon>
        <taxon>Magnoliopsida</taxon>
        <taxon>eudicotyledons</taxon>
        <taxon>Gunneridae</taxon>
        <taxon>Pentapetalae</taxon>
        <taxon>rosids</taxon>
        <taxon>fabids</taxon>
        <taxon>Malpighiales</taxon>
        <taxon>Euphorbiaceae</taxon>
        <taxon>Crotonoideae</taxon>
        <taxon>Micrandreae</taxon>
        <taxon>Hevea</taxon>
    </lineage>
</organism>